<dbReference type="AlphaFoldDB" id="A0A8W8NXJ1"/>
<feature type="signal peptide" evidence="1">
    <location>
        <begin position="1"/>
        <end position="22"/>
    </location>
</feature>
<evidence type="ECO:0000313" key="2">
    <source>
        <dbReference type="EnsemblMetazoa" id="G7964.2:cds"/>
    </source>
</evidence>
<dbReference type="OrthoDB" id="10528149at2759"/>
<evidence type="ECO:0000256" key="1">
    <source>
        <dbReference type="SAM" id="SignalP"/>
    </source>
</evidence>
<proteinExistence type="predicted"/>
<protein>
    <submittedName>
        <fullName evidence="2">Uncharacterized protein</fullName>
    </submittedName>
</protein>
<keyword evidence="3" id="KW-1185">Reference proteome</keyword>
<sequence length="233" mass="26692">MDSPSKSLWLLTLWLCLQCSISVFTTIRPMKKMAIQPIYAYKFTSTSHVRVRGPHDTTIEFTGKGDTTRVQVSDFSGVSEFETTVPVTERAILYKSDNASEQMMFFLGDSLEDYPSESYVYGETDWQVGITRNIDGQFTTYSCTATRDETSGNDRRYINYDFKIQLEQNGAILSSAMDYVDFANNVATGSYDIILNTQNLRRDGVTVKNLYVEVRVRPLYSVDRSVKWWFPLI</sequence>
<dbReference type="EnsemblMetazoa" id="G7964.1">
    <property type="protein sequence ID" value="G7964.1:cds"/>
    <property type="gene ID" value="G7964"/>
</dbReference>
<reference evidence="2" key="1">
    <citation type="submission" date="2022-08" db="UniProtKB">
        <authorList>
            <consortium name="EnsemblMetazoa"/>
        </authorList>
    </citation>
    <scope>IDENTIFICATION</scope>
    <source>
        <strain evidence="2">05x7-T-G4-1.051#20</strain>
    </source>
</reference>
<organism evidence="2 3">
    <name type="scientific">Magallana gigas</name>
    <name type="common">Pacific oyster</name>
    <name type="synonym">Crassostrea gigas</name>
    <dbReference type="NCBI Taxonomy" id="29159"/>
    <lineage>
        <taxon>Eukaryota</taxon>
        <taxon>Metazoa</taxon>
        <taxon>Spiralia</taxon>
        <taxon>Lophotrochozoa</taxon>
        <taxon>Mollusca</taxon>
        <taxon>Bivalvia</taxon>
        <taxon>Autobranchia</taxon>
        <taxon>Pteriomorphia</taxon>
        <taxon>Ostreida</taxon>
        <taxon>Ostreoidea</taxon>
        <taxon>Ostreidae</taxon>
        <taxon>Magallana</taxon>
    </lineage>
</organism>
<feature type="chain" id="PRO_5042432250" evidence="1">
    <location>
        <begin position="23"/>
        <end position="233"/>
    </location>
</feature>
<name>A0A8W8NXJ1_MAGGI</name>
<accession>A0A8W8NXJ1</accession>
<keyword evidence="1" id="KW-0732">Signal</keyword>
<dbReference type="Proteomes" id="UP000005408">
    <property type="component" value="Unassembled WGS sequence"/>
</dbReference>
<dbReference type="EnsemblMetazoa" id="G7964.2">
    <property type="protein sequence ID" value="G7964.2:cds"/>
    <property type="gene ID" value="G7964"/>
</dbReference>
<evidence type="ECO:0000313" key="3">
    <source>
        <dbReference type="Proteomes" id="UP000005408"/>
    </source>
</evidence>